<sequence>MQHALIAALLLCTAAAQAQTAAGAPAMPAQGALPAGAGAPAASTGARFLESCNLSLQKGVTDLGCQGPLYRNELQRLQREALATQNPQLLSLVGDAYGSRRSGLADAGQAYRWYLLAAVRGDPHAMQRLAEMNRQGTGTPQDKVKALGYARLAQRLALPGTAEAGQDVAQVIDQLGAEMAVEEVALAERFAAELQAQVQHAGPAAPGASAAAPSTVPGSGLPGVPLPGRSDPGATALPGARLPGTPPSQGR</sequence>
<feature type="signal peptide" evidence="2">
    <location>
        <begin position="1"/>
        <end position="18"/>
    </location>
</feature>
<dbReference type="RefSeq" id="WP_106845752.1">
    <property type="nucleotide sequence ID" value="NZ_CP027792.1"/>
</dbReference>
<dbReference type="SUPFAM" id="SSF81901">
    <property type="entry name" value="HCP-like"/>
    <property type="match status" value="1"/>
</dbReference>
<protein>
    <submittedName>
        <fullName evidence="3">Sel1 repeat family protein</fullName>
    </submittedName>
</protein>
<name>A0A2P1NJG6_9BURK</name>
<dbReference type="InterPro" id="IPR011990">
    <property type="entry name" value="TPR-like_helical_dom_sf"/>
</dbReference>
<dbReference type="Proteomes" id="UP000241829">
    <property type="component" value="Chromosome"/>
</dbReference>
<dbReference type="OrthoDB" id="5365194at2"/>
<dbReference type="Gene3D" id="1.25.40.10">
    <property type="entry name" value="Tetratricopeptide repeat domain"/>
    <property type="match status" value="1"/>
</dbReference>
<feature type="chain" id="PRO_5015128415" evidence="2">
    <location>
        <begin position="19"/>
        <end position="251"/>
    </location>
</feature>
<dbReference type="AlphaFoldDB" id="A0A2P1NJG6"/>
<feature type="compositionally biased region" description="Low complexity" evidence="1">
    <location>
        <begin position="204"/>
        <end position="228"/>
    </location>
</feature>
<evidence type="ECO:0000256" key="1">
    <source>
        <dbReference type="SAM" id="MobiDB-lite"/>
    </source>
</evidence>
<keyword evidence="2" id="KW-0732">Signal</keyword>
<dbReference type="SMART" id="SM00671">
    <property type="entry name" value="SEL1"/>
    <property type="match status" value="2"/>
</dbReference>
<feature type="region of interest" description="Disordered" evidence="1">
    <location>
        <begin position="204"/>
        <end position="251"/>
    </location>
</feature>
<dbReference type="InterPro" id="IPR006597">
    <property type="entry name" value="Sel1-like"/>
</dbReference>
<proteinExistence type="predicted"/>
<reference evidence="4" key="1">
    <citation type="submission" date="2018-03" db="EMBL/GenBank/DDBJ databases">
        <title>Genome sequencing of Melaminivora sp. strain SC2-7.</title>
        <authorList>
            <person name="Kim S.-J."/>
            <person name="Heo J."/>
            <person name="Ahn J.-H."/>
            <person name="Kwon S.-W."/>
        </authorList>
    </citation>
    <scope>NUCLEOTIDE SEQUENCE [LARGE SCALE GENOMIC DNA]</scope>
    <source>
        <strain evidence="4">SC2-7</strain>
    </source>
</reference>
<organism evidence="3 4">
    <name type="scientific">Pulveribacter suum</name>
    <dbReference type="NCBI Taxonomy" id="2116657"/>
    <lineage>
        <taxon>Bacteria</taxon>
        <taxon>Pseudomonadati</taxon>
        <taxon>Pseudomonadota</taxon>
        <taxon>Betaproteobacteria</taxon>
        <taxon>Burkholderiales</taxon>
        <taxon>Comamonadaceae</taxon>
        <taxon>Pulveribacter</taxon>
    </lineage>
</organism>
<evidence type="ECO:0000256" key="2">
    <source>
        <dbReference type="SAM" id="SignalP"/>
    </source>
</evidence>
<accession>A0A2P1NJG6</accession>
<gene>
    <name evidence="3" type="ORF">C7H73_05625</name>
</gene>
<dbReference type="EMBL" id="CP027792">
    <property type="protein sequence ID" value="AVP57195.1"/>
    <property type="molecule type" value="Genomic_DNA"/>
</dbReference>
<evidence type="ECO:0000313" key="4">
    <source>
        <dbReference type="Proteomes" id="UP000241829"/>
    </source>
</evidence>
<evidence type="ECO:0000313" key="3">
    <source>
        <dbReference type="EMBL" id="AVP57195.1"/>
    </source>
</evidence>
<dbReference type="KEGG" id="melm:C7H73_05625"/>
<keyword evidence="4" id="KW-1185">Reference proteome</keyword>